<dbReference type="AlphaFoldDB" id="A0A0W0G8C1"/>
<sequence length="158" mass="17374">MRKGREMCCFILPRNNKILYVSGFAEPDNSNLNFDETNPKIKIMVKNAKGFLGELDLTYTDPAYPIAKGLCPACKGDTHVERELHKPNTGKEYSSIVHSYGHADAGWSLSFGSALEVESLMARAITQEKPEKQNKGAVSQVSAMQICAFEKAGAFAKL</sequence>
<dbReference type="Proteomes" id="UP000054988">
    <property type="component" value="Unassembled WGS sequence"/>
</dbReference>
<organism evidence="1 2">
    <name type="scientific">Moniliophthora roreri</name>
    <name type="common">Frosty pod rot fungus</name>
    <name type="synonym">Monilia roreri</name>
    <dbReference type="NCBI Taxonomy" id="221103"/>
    <lineage>
        <taxon>Eukaryota</taxon>
        <taxon>Fungi</taxon>
        <taxon>Dikarya</taxon>
        <taxon>Basidiomycota</taxon>
        <taxon>Agaricomycotina</taxon>
        <taxon>Agaricomycetes</taxon>
        <taxon>Agaricomycetidae</taxon>
        <taxon>Agaricales</taxon>
        <taxon>Marasmiineae</taxon>
        <taxon>Marasmiaceae</taxon>
        <taxon>Moniliophthora</taxon>
    </lineage>
</organism>
<name>A0A0W0G8C1_MONRR</name>
<protein>
    <submittedName>
        <fullName evidence="1">Uncharacterized protein</fullName>
    </submittedName>
</protein>
<dbReference type="EMBL" id="LATX01000849">
    <property type="protein sequence ID" value="KTB44800.1"/>
    <property type="molecule type" value="Genomic_DNA"/>
</dbReference>
<proteinExistence type="predicted"/>
<evidence type="ECO:0000313" key="2">
    <source>
        <dbReference type="Proteomes" id="UP000054988"/>
    </source>
</evidence>
<evidence type="ECO:0000313" key="1">
    <source>
        <dbReference type="EMBL" id="KTB44800.1"/>
    </source>
</evidence>
<gene>
    <name evidence="1" type="ORF">WG66_2623</name>
</gene>
<reference evidence="1 2" key="1">
    <citation type="submission" date="2015-12" db="EMBL/GenBank/DDBJ databases">
        <title>Draft genome sequence of Moniliophthora roreri, the causal agent of frosty pod rot of cacao.</title>
        <authorList>
            <person name="Aime M.C."/>
            <person name="Diaz-Valderrama J.R."/>
            <person name="Kijpornyongpan T."/>
            <person name="Phillips-Mora W."/>
        </authorList>
    </citation>
    <scope>NUCLEOTIDE SEQUENCE [LARGE SCALE GENOMIC DNA]</scope>
    <source>
        <strain evidence="1 2">MCA 2952</strain>
    </source>
</reference>
<comment type="caution">
    <text evidence="1">The sequence shown here is derived from an EMBL/GenBank/DDBJ whole genome shotgun (WGS) entry which is preliminary data.</text>
</comment>
<accession>A0A0W0G8C1</accession>
<dbReference type="Gene3D" id="3.40.50.720">
    <property type="entry name" value="NAD(P)-binding Rossmann-like Domain"/>
    <property type="match status" value="1"/>
</dbReference>